<comment type="caution">
    <text evidence="1">The sequence shown here is derived from an EMBL/GenBank/DDBJ whole genome shotgun (WGS) entry which is preliminary data.</text>
</comment>
<protein>
    <recommendedName>
        <fullName evidence="3">Lipoprotein</fullName>
    </recommendedName>
</protein>
<organism evidence="1 2">
    <name type="scientific">Pontibacter mangrovi</name>
    <dbReference type="NCBI Taxonomy" id="2589816"/>
    <lineage>
        <taxon>Bacteria</taxon>
        <taxon>Pseudomonadati</taxon>
        <taxon>Bacteroidota</taxon>
        <taxon>Cytophagia</taxon>
        <taxon>Cytophagales</taxon>
        <taxon>Hymenobacteraceae</taxon>
        <taxon>Pontibacter</taxon>
    </lineage>
</organism>
<gene>
    <name evidence="1" type="ORF">FJM65_12580</name>
</gene>
<sequence>MKKVFTLLIMPFLLFLFGCKQEGEGLEEECENFQFLNVIYPGEKVSVSFNSKKIFESTYNGKGGLGLHRLCVDYTDTFKVSLRVVKGDRTVIDTSMIGYSKDGKYLLRLPMGDPKPEIANVVFADTTGELYGEIPKDSLLRKAFLEPTWLLTD</sequence>
<dbReference type="Proteomes" id="UP000316727">
    <property type="component" value="Unassembled WGS sequence"/>
</dbReference>
<proteinExistence type="predicted"/>
<reference evidence="1 2" key="1">
    <citation type="submission" date="2019-06" db="EMBL/GenBank/DDBJ databases">
        <title>A novel bacterium of genus Pontibacter, isolated from marine sediment.</title>
        <authorList>
            <person name="Huang H."/>
            <person name="Mo K."/>
            <person name="Hu Y."/>
        </authorList>
    </citation>
    <scope>NUCLEOTIDE SEQUENCE [LARGE SCALE GENOMIC DNA]</scope>
    <source>
        <strain evidence="1 2">HB172049</strain>
    </source>
</reference>
<evidence type="ECO:0008006" key="3">
    <source>
        <dbReference type="Google" id="ProtNLM"/>
    </source>
</evidence>
<keyword evidence="2" id="KW-1185">Reference proteome</keyword>
<name>A0A501W4K5_9BACT</name>
<evidence type="ECO:0000313" key="1">
    <source>
        <dbReference type="EMBL" id="TPE43585.1"/>
    </source>
</evidence>
<dbReference type="AlphaFoldDB" id="A0A501W4K5"/>
<accession>A0A501W4K5</accession>
<dbReference type="EMBL" id="VFRQ01000006">
    <property type="protein sequence ID" value="TPE43585.1"/>
    <property type="molecule type" value="Genomic_DNA"/>
</dbReference>
<dbReference type="RefSeq" id="WP_140621888.1">
    <property type="nucleotide sequence ID" value="NZ_VFRQ01000006.1"/>
</dbReference>
<dbReference type="OrthoDB" id="9888218at2"/>
<evidence type="ECO:0000313" key="2">
    <source>
        <dbReference type="Proteomes" id="UP000316727"/>
    </source>
</evidence>
<dbReference type="PROSITE" id="PS51257">
    <property type="entry name" value="PROKAR_LIPOPROTEIN"/>
    <property type="match status" value="1"/>
</dbReference>